<keyword evidence="4" id="KW-1185">Reference proteome</keyword>
<dbReference type="InterPro" id="IPR052910">
    <property type="entry name" value="ABC-Purine-Binding"/>
</dbReference>
<reference evidence="3 4" key="1">
    <citation type="submission" date="2016-10" db="EMBL/GenBank/DDBJ databases">
        <authorList>
            <person name="de Groot N.N."/>
        </authorList>
    </citation>
    <scope>NUCLEOTIDE SEQUENCE [LARGE SCALE GENOMIC DNA]</scope>
    <source>
        <strain evidence="3 4">DSM 14045</strain>
    </source>
</reference>
<keyword evidence="1" id="KW-0732">Signal</keyword>
<dbReference type="SUPFAM" id="SSF110849">
    <property type="entry name" value="ParB/Sulfiredoxin"/>
    <property type="match status" value="1"/>
</dbReference>
<evidence type="ECO:0000313" key="4">
    <source>
        <dbReference type="Proteomes" id="UP000183918"/>
    </source>
</evidence>
<feature type="domain" description="ABC transporter substrate-binding protein PnrA-like" evidence="2">
    <location>
        <begin position="292"/>
        <end position="450"/>
    </location>
</feature>
<gene>
    <name evidence="3" type="ORF">SAMN02910414_02074</name>
</gene>
<dbReference type="EMBL" id="FNPG01000027">
    <property type="protein sequence ID" value="SDY66348.1"/>
    <property type="molecule type" value="Genomic_DNA"/>
</dbReference>
<dbReference type="PANTHER" id="PTHR43208:SF1">
    <property type="entry name" value="ABC TRANSPORTER SUBSTRATE-BINDING PROTEIN"/>
    <property type="match status" value="1"/>
</dbReference>
<organism evidence="3 4">
    <name type="scientific">Lachnobacterium bovis DSM 14045</name>
    <dbReference type="NCBI Taxonomy" id="1122142"/>
    <lineage>
        <taxon>Bacteria</taxon>
        <taxon>Bacillati</taxon>
        <taxon>Bacillota</taxon>
        <taxon>Clostridia</taxon>
        <taxon>Lachnospirales</taxon>
        <taxon>Lachnospiraceae</taxon>
        <taxon>Lachnobacterium</taxon>
    </lineage>
</organism>
<dbReference type="OrthoDB" id="9769871at2"/>
<evidence type="ECO:0000313" key="3">
    <source>
        <dbReference type="EMBL" id="SDY66348.1"/>
    </source>
</evidence>
<proteinExistence type="predicted"/>
<dbReference type="PANTHER" id="PTHR43208">
    <property type="entry name" value="ABC TRANSPORTER SUBSTRATE-BINDING PROTEIN"/>
    <property type="match status" value="1"/>
</dbReference>
<protein>
    <submittedName>
        <fullName evidence="3">Basic membrane lipoprotein Med, substrate-binding protein (PBP1-ABC) superfamily</fullName>
    </submittedName>
</protein>
<dbReference type="GO" id="GO:0005886">
    <property type="term" value="C:plasma membrane"/>
    <property type="evidence" value="ECO:0007669"/>
    <property type="project" value="InterPro"/>
</dbReference>
<dbReference type="AlphaFoldDB" id="A0A1H3LQU7"/>
<name>A0A1H3LQU7_9FIRM</name>
<keyword evidence="3" id="KW-0449">Lipoprotein</keyword>
<dbReference type="STRING" id="1122142.SAMN02910414_02074"/>
<sequence>MGANEYQEALKLGKKEYKVQVSNGNFPYLPVLDNLISNKKIRTEQYMGLVNIPLSKVVGTSTAGRTQAFAANFMPLLDYGSEFSLKWAALSEAQINEGIRDPIECYEYMNKYYVVEGNKRVSVLKFFEAVSIPAIVTRKIPKYSEDEEIKVYYEFMHFYDVTKINTIDFSKEGMATRILELVGASEPWSEETIEEFKKVVFDFTKAYENHNIKRLKLELGDALSVFMSIFTYEDMKKMTENEYDSNLIKSWNELLSVGTGRKIDIILDPTEGSNKRGLFSYLLPQNNQKLFVAFLYPKAPETSDWIYAHELGRQYLEEKFPNQISTISVYDVKQSNIEAILDDVIAEGANIIFGVSPEMMRPSLKAAIEHPEVKILNCSLNAPHRYIRTYYARMYEAKYIAGMIAGAMTDNDKIAYIANYPIYGTTANINAFALGAQSVNPRAKIYLEWSSRKGYDIDRFLEENDLHFVSNQDMITPRHASREFGVYKIENGNTINLLVPIWNWGMFYEKMIKSIIEGSYQTEETKAQKALNYWWGMSSEAIDIVMSKNIPYRVALLAEHIKRDIIAGEVTPFFGKIYSQDKQLKNKADVEMMPEDIMKMDYLVDNIVGHIPSKEELVDEAQDVVKIQGVEE</sequence>
<accession>A0A1H3LQU7</accession>
<dbReference type="Proteomes" id="UP000183918">
    <property type="component" value="Unassembled WGS sequence"/>
</dbReference>
<dbReference type="RefSeq" id="WP_074718698.1">
    <property type="nucleotide sequence ID" value="NZ_FNPG01000027.1"/>
</dbReference>
<dbReference type="InterPro" id="IPR003760">
    <property type="entry name" value="PnrA-like"/>
</dbReference>
<evidence type="ECO:0000256" key="1">
    <source>
        <dbReference type="ARBA" id="ARBA00022729"/>
    </source>
</evidence>
<dbReference type="Pfam" id="PF02608">
    <property type="entry name" value="Bmp"/>
    <property type="match status" value="1"/>
</dbReference>
<evidence type="ECO:0000259" key="2">
    <source>
        <dbReference type="Pfam" id="PF02608"/>
    </source>
</evidence>
<dbReference type="Gene3D" id="3.40.50.2300">
    <property type="match status" value="2"/>
</dbReference>
<dbReference type="InterPro" id="IPR036086">
    <property type="entry name" value="ParB/Sulfiredoxin_sf"/>
</dbReference>